<dbReference type="Proteomes" id="UP000282211">
    <property type="component" value="Unassembled WGS sequence"/>
</dbReference>
<proteinExistence type="predicted"/>
<evidence type="ECO:0000313" key="3">
    <source>
        <dbReference type="Proteomes" id="UP000282211"/>
    </source>
</evidence>
<comment type="caution">
    <text evidence="2">The sequence shown here is derived from an EMBL/GenBank/DDBJ whole genome shotgun (WGS) entry which is preliminary data.</text>
</comment>
<organism evidence="2 3">
    <name type="scientific">Litorimonas taeanensis</name>
    <dbReference type="NCBI Taxonomy" id="568099"/>
    <lineage>
        <taxon>Bacteria</taxon>
        <taxon>Pseudomonadati</taxon>
        <taxon>Pseudomonadota</taxon>
        <taxon>Alphaproteobacteria</taxon>
        <taxon>Maricaulales</taxon>
        <taxon>Robiginitomaculaceae</taxon>
    </lineage>
</organism>
<evidence type="ECO:0000313" key="2">
    <source>
        <dbReference type="EMBL" id="RKQ72153.1"/>
    </source>
</evidence>
<feature type="region of interest" description="Disordered" evidence="1">
    <location>
        <begin position="35"/>
        <end position="72"/>
    </location>
</feature>
<evidence type="ECO:0008006" key="4">
    <source>
        <dbReference type="Google" id="ProtNLM"/>
    </source>
</evidence>
<gene>
    <name evidence="2" type="ORF">DES40_1490</name>
</gene>
<dbReference type="OrthoDB" id="7864548at2"/>
<sequence length="182" mass="19972">MIKSLVKNAVLIIAVIAGAVGASFYKTSLADKEVSSHSEAKPAKSSGHGEKKEKKDDAHGKKAKGGDSHKGADASSVNYLKFKRQFVIPVMQNKKITSLVIMNFNIELDGSASANSFAYEPKLRDAFMRDLLNLSNEGVFDNDFTSPETFEYIRETLLGSSRRIMKDGVQNVLILDIAKRDT</sequence>
<dbReference type="AlphaFoldDB" id="A0A420WMB1"/>
<evidence type="ECO:0000256" key="1">
    <source>
        <dbReference type="SAM" id="MobiDB-lite"/>
    </source>
</evidence>
<dbReference type="EMBL" id="RBII01000001">
    <property type="protein sequence ID" value="RKQ72153.1"/>
    <property type="molecule type" value="Genomic_DNA"/>
</dbReference>
<name>A0A420WMB1_9PROT</name>
<dbReference type="InParanoid" id="A0A420WMB1"/>
<reference evidence="2 3" key="1">
    <citation type="submission" date="2018-10" db="EMBL/GenBank/DDBJ databases">
        <title>Genomic Encyclopedia of Type Strains, Phase IV (KMG-IV): sequencing the most valuable type-strain genomes for metagenomic binning, comparative biology and taxonomic classification.</title>
        <authorList>
            <person name="Goeker M."/>
        </authorList>
    </citation>
    <scope>NUCLEOTIDE SEQUENCE [LARGE SCALE GENOMIC DNA]</scope>
    <source>
        <strain evidence="2 3">DSM 22008</strain>
    </source>
</reference>
<protein>
    <recommendedName>
        <fullName evidence="4">Flagellar protein FliL</fullName>
    </recommendedName>
</protein>
<dbReference type="RefSeq" id="WP_121100112.1">
    <property type="nucleotide sequence ID" value="NZ_RBII01000001.1"/>
</dbReference>
<accession>A0A420WMB1</accession>
<keyword evidence="3" id="KW-1185">Reference proteome</keyword>